<reference evidence="1" key="1">
    <citation type="submission" date="2020-08" db="EMBL/GenBank/DDBJ databases">
        <title>Multicomponent nature underlies the extraordinary mechanical properties of spider dragline silk.</title>
        <authorList>
            <person name="Kono N."/>
            <person name="Nakamura H."/>
            <person name="Mori M."/>
            <person name="Yoshida Y."/>
            <person name="Ohtoshi R."/>
            <person name="Malay A.D."/>
            <person name="Moran D.A.P."/>
            <person name="Tomita M."/>
            <person name="Numata K."/>
            <person name="Arakawa K."/>
        </authorList>
    </citation>
    <scope>NUCLEOTIDE SEQUENCE</scope>
</reference>
<name>A0A8X6VW44_TRICX</name>
<organism evidence="1 2">
    <name type="scientific">Trichonephila clavipes</name>
    <name type="common">Golden silk orbweaver</name>
    <name type="synonym">Nephila clavipes</name>
    <dbReference type="NCBI Taxonomy" id="2585209"/>
    <lineage>
        <taxon>Eukaryota</taxon>
        <taxon>Metazoa</taxon>
        <taxon>Ecdysozoa</taxon>
        <taxon>Arthropoda</taxon>
        <taxon>Chelicerata</taxon>
        <taxon>Arachnida</taxon>
        <taxon>Araneae</taxon>
        <taxon>Araneomorphae</taxon>
        <taxon>Entelegynae</taxon>
        <taxon>Araneoidea</taxon>
        <taxon>Nephilidae</taxon>
        <taxon>Trichonephila</taxon>
    </lineage>
</organism>
<proteinExistence type="predicted"/>
<keyword evidence="2" id="KW-1185">Reference proteome</keyword>
<comment type="caution">
    <text evidence="1">The sequence shown here is derived from an EMBL/GenBank/DDBJ whole genome shotgun (WGS) entry which is preliminary data.</text>
</comment>
<dbReference type="Proteomes" id="UP000887159">
    <property type="component" value="Unassembled WGS sequence"/>
</dbReference>
<sequence>MYWALDVGLACFRDGVSLLVDMEGDSGRGELLVSAVLEKSSPNSCKQTRSSSAIGRQESVSENSIRCAWCRVCNLENRDGN</sequence>
<protein>
    <submittedName>
        <fullName evidence="1">Uncharacterized protein</fullName>
    </submittedName>
</protein>
<evidence type="ECO:0000313" key="2">
    <source>
        <dbReference type="Proteomes" id="UP000887159"/>
    </source>
</evidence>
<dbReference type="AlphaFoldDB" id="A0A8X6VW44"/>
<gene>
    <name evidence="1" type="ORF">TNCV_1038481</name>
</gene>
<dbReference type="EMBL" id="BMAU01021364">
    <property type="protein sequence ID" value="GFY23549.1"/>
    <property type="molecule type" value="Genomic_DNA"/>
</dbReference>
<evidence type="ECO:0000313" key="1">
    <source>
        <dbReference type="EMBL" id="GFY23549.1"/>
    </source>
</evidence>
<accession>A0A8X6VW44</accession>